<dbReference type="PROSITE" id="PS50943">
    <property type="entry name" value="HTH_CROC1"/>
    <property type="match status" value="1"/>
</dbReference>
<keyword evidence="3" id="KW-1185">Reference proteome</keyword>
<comment type="caution">
    <text evidence="2">The sequence shown here is derived from an EMBL/GenBank/DDBJ whole genome shotgun (WGS) entry which is preliminary data.</text>
</comment>
<gene>
    <name evidence="2" type="ORF">JWR99_02740</name>
</gene>
<dbReference type="AlphaFoldDB" id="A0A9X0Y7L9"/>
<sequence length="111" mass="12368">MTMGERLKEERQRIGVNQTVLAEKCGVTKNTQLAYEKGERSPDTAYLANAALLGLDILYVVTGDATPQVVEGYTAVEDKLVNRYRALPQADQEAIHRIVDAMWELSSKGRE</sequence>
<dbReference type="SMART" id="SM00530">
    <property type="entry name" value="HTH_XRE"/>
    <property type="match status" value="1"/>
</dbReference>
<evidence type="ECO:0000313" key="2">
    <source>
        <dbReference type="EMBL" id="MBN2974954.1"/>
    </source>
</evidence>
<dbReference type="EMBL" id="JAFHKJ010000011">
    <property type="protein sequence ID" value="MBN2974954.1"/>
    <property type="molecule type" value="Genomic_DNA"/>
</dbReference>
<dbReference type="RefSeq" id="WP_205489546.1">
    <property type="nucleotide sequence ID" value="NZ_JAFHKI010000028.1"/>
</dbReference>
<evidence type="ECO:0000313" key="3">
    <source>
        <dbReference type="Proteomes" id="UP001154860"/>
    </source>
</evidence>
<accession>A0A9X0Y7L9</accession>
<reference evidence="2 3" key="1">
    <citation type="journal article" date="2021" name="Int. J. Syst. Evol. Microbiol.">
        <title>Pseudomonas lactucae sp. nov., a pathogen causing bacterial rot of lettuce in Japan.</title>
        <authorList>
            <person name="Sawada H."/>
            <person name="Fujikawa T."/>
            <person name="Satou M."/>
        </authorList>
    </citation>
    <scope>NUCLEOTIDE SEQUENCE [LARGE SCALE GENOMIC DNA]</scope>
    <source>
        <strain evidence="2 3">MAFF 301381</strain>
    </source>
</reference>
<dbReference type="Proteomes" id="UP001154860">
    <property type="component" value="Unassembled WGS sequence"/>
</dbReference>
<dbReference type="Pfam" id="PF13560">
    <property type="entry name" value="HTH_31"/>
    <property type="match status" value="1"/>
</dbReference>
<dbReference type="SUPFAM" id="SSF47413">
    <property type="entry name" value="lambda repressor-like DNA-binding domains"/>
    <property type="match status" value="1"/>
</dbReference>
<feature type="domain" description="HTH cro/C1-type" evidence="1">
    <location>
        <begin position="7"/>
        <end position="60"/>
    </location>
</feature>
<dbReference type="CDD" id="cd00093">
    <property type="entry name" value="HTH_XRE"/>
    <property type="match status" value="1"/>
</dbReference>
<reference evidence="2 3" key="2">
    <citation type="journal article" date="2023" name="Plant Pathol.">
        <title>Dismantling and reorganizing Pseudomonas marginalis sensu#lato.</title>
        <authorList>
            <person name="Sawada H."/>
            <person name="Fujikawa T."/>
            <person name="Satou M."/>
        </authorList>
    </citation>
    <scope>NUCLEOTIDE SEQUENCE [LARGE SCALE GENOMIC DNA]</scope>
    <source>
        <strain evidence="2 3">MAFF 301381</strain>
    </source>
</reference>
<evidence type="ECO:0000259" key="1">
    <source>
        <dbReference type="PROSITE" id="PS50943"/>
    </source>
</evidence>
<name>A0A9X0Y7L9_9PSED</name>
<organism evidence="2 3">
    <name type="scientific">Pseudomonas lactucae</name>
    <dbReference type="NCBI Taxonomy" id="2813360"/>
    <lineage>
        <taxon>Bacteria</taxon>
        <taxon>Pseudomonadati</taxon>
        <taxon>Pseudomonadota</taxon>
        <taxon>Gammaproteobacteria</taxon>
        <taxon>Pseudomonadales</taxon>
        <taxon>Pseudomonadaceae</taxon>
        <taxon>Pseudomonas</taxon>
    </lineage>
</organism>
<dbReference type="InterPro" id="IPR001387">
    <property type="entry name" value="Cro/C1-type_HTH"/>
</dbReference>
<dbReference type="GO" id="GO:0003677">
    <property type="term" value="F:DNA binding"/>
    <property type="evidence" value="ECO:0007669"/>
    <property type="project" value="InterPro"/>
</dbReference>
<protein>
    <submittedName>
        <fullName evidence="2">Helix-turn-helix transcriptional regulator</fullName>
    </submittedName>
</protein>
<proteinExistence type="predicted"/>
<dbReference type="Gene3D" id="1.10.260.40">
    <property type="entry name" value="lambda repressor-like DNA-binding domains"/>
    <property type="match status" value="1"/>
</dbReference>
<dbReference type="InterPro" id="IPR010982">
    <property type="entry name" value="Lambda_DNA-bd_dom_sf"/>
</dbReference>